<accession>A0A9P8LB05</accession>
<dbReference type="InterPro" id="IPR029063">
    <property type="entry name" value="SAM-dependent_MTases_sf"/>
</dbReference>
<reference evidence="5" key="1">
    <citation type="submission" date="2021-03" db="EMBL/GenBank/DDBJ databases">
        <title>Comparative genomics and phylogenomic investigation of the class Geoglossomycetes provide insights into ecological specialization and systematics.</title>
        <authorList>
            <person name="Melie T."/>
            <person name="Pirro S."/>
            <person name="Miller A.N."/>
            <person name="Quandt A."/>
        </authorList>
    </citation>
    <scope>NUCLEOTIDE SEQUENCE</scope>
    <source>
        <strain evidence="5">CAQ_001_2017</strain>
    </source>
</reference>
<dbReference type="GO" id="GO:0008171">
    <property type="term" value="F:O-methyltransferase activity"/>
    <property type="evidence" value="ECO:0007669"/>
    <property type="project" value="InterPro"/>
</dbReference>
<gene>
    <name evidence="5" type="ORF">GP486_004537</name>
</gene>
<sequence>MTRPAITCRDIQDLLGEVNAAGSALVDGHADASPLPEGPVRGRLVAAMQNLLAGLQDPVEKGLELIWQSHQNAAVRTCSELGVFELVPPSGKASLQELVDKTGADRQLLYKQLTIGKSSRWLDLHLPSLKLPEYLQRTAYGTKPDPDGFQTPLQYGENTKLDLFQWLKTKPEQFKTFNLAMESLTAKSLAGIEAYPFDTELGLNPSSTEDEILLVDVGGGHGQKVEAIRARYPDLKGRMVVQDLKEAIDEIQDAKGFKPMVHDFFTPQPVEGARAYFFCRILHDWSDQDCHRILSNTVSAMRPGHSRILILDAVLPDTGVPPLAALLDINMMLIGGMERSREQWVALFAPLGLEIVKVWAKKDVSIFEASIIEARLKG</sequence>
<dbReference type="PANTHER" id="PTHR43712:SF11">
    <property type="entry name" value="O-METHYLTRANSFERASE (AFU_ORTHOLOGUE AFUA_2G17820)-RELATED"/>
    <property type="match status" value="1"/>
</dbReference>
<dbReference type="EMBL" id="JAGHQM010000727">
    <property type="protein sequence ID" value="KAH0558825.1"/>
    <property type="molecule type" value="Genomic_DNA"/>
</dbReference>
<keyword evidence="2" id="KW-0808">Transferase</keyword>
<dbReference type="InterPro" id="IPR001077">
    <property type="entry name" value="COMT_C"/>
</dbReference>
<evidence type="ECO:0000259" key="4">
    <source>
        <dbReference type="Pfam" id="PF00891"/>
    </source>
</evidence>
<keyword evidence="3" id="KW-0949">S-adenosyl-L-methionine</keyword>
<evidence type="ECO:0000256" key="2">
    <source>
        <dbReference type="ARBA" id="ARBA00022679"/>
    </source>
</evidence>
<organism evidence="5 6">
    <name type="scientific">Trichoglossum hirsutum</name>
    <dbReference type="NCBI Taxonomy" id="265104"/>
    <lineage>
        <taxon>Eukaryota</taxon>
        <taxon>Fungi</taxon>
        <taxon>Dikarya</taxon>
        <taxon>Ascomycota</taxon>
        <taxon>Pezizomycotina</taxon>
        <taxon>Geoglossomycetes</taxon>
        <taxon>Geoglossales</taxon>
        <taxon>Geoglossaceae</taxon>
        <taxon>Trichoglossum</taxon>
    </lineage>
</organism>
<dbReference type="Proteomes" id="UP000750711">
    <property type="component" value="Unassembled WGS sequence"/>
</dbReference>
<comment type="caution">
    <text evidence="5">The sequence shown here is derived from an EMBL/GenBank/DDBJ whole genome shotgun (WGS) entry which is preliminary data.</text>
</comment>
<proteinExistence type="predicted"/>
<keyword evidence="1" id="KW-0489">Methyltransferase</keyword>
<feature type="domain" description="O-methyltransferase C-terminal" evidence="4">
    <location>
        <begin position="213"/>
        <end position="352"/>
    </location>
</feature>
<dbReference type="AlphaFoldDB" id="A0A9P8LB05"/>
<dbReference type="PANTHER" id="PTHR43712">
    <property type="entry name" value="PUTATIVE (AFU_ORTHOLOGUE AFUA_4G14580)-RELATED"/>
    <property type="match status" value="1"/>
</dbReference>
<evidence type="ECO:0000313" key="5">
    <source>
        <dbReference type="EMBL" id="KAH0558825.1"/>
    </source>
</evidence>
<dbReference type="Gene3D" id="1.10.10.10">
    <property type="entry name" value="Winged helix-like DNA-binding domain superfamily/Winged helix DNA-binding domain"/>
    <property type="match status" value="1"/>
</dbReference>
<dbReference type="InterPro" id="IPR036390">
    <property type="entry name" value="WH_DNA-bd_sf"/>
</dbReference>
<evidence type="ECO:0000256" key="1">
    <source>
        <dbReference type="ARBA" id="ARBA00022603"/>
    </source>
</evidence>
<dbReference type="SUPFAM" id="SSF46785">
    <property type="entry name" value="Winged helix' DNA-binding domain"/>
    <property type="match status" value="1"/>
</dbReference>
<dbReference type="InterPro" id="IPR016461">
    <property type="entry name" value="COMT-like"/>
</dbReference>
<dbReference type="SUPFAM" id="SSF53335">
    <property type="entry name" value="S-adenosyl-L-methionine-dependent methyltransferases"/>
    <property type="match status" value="1"/>
</dbReference>
<protein>
    <recommendedName>
        <fullName evidence="4">O-methyltransferase C-terminal domain-containing protein</fullName>
    </recommendedName>
</protein>
<dbReference type="InterPro" id="IPR036388">
    <property type="entry name" value="WH-like_DNA-bd_sf"/>
</dbReference>
<dbReference type="Pfam" id="PF00891">
    <property type="entry name" value="Methyltransf_2"/>
    <property type="match status" value="1"/>
</dbReference>
<name>A0A9P8LB05_9PEZI</name>
<dbReference type="Gene3D" id="3.40.50.150">
    <property type="entry name" value="Vaccinia Virus protein VP39"/>
    <property type="match status" value="1"/>
</dbReference>
<dbReference type="GO" id="GO:0032259">
    <property type="term" value="P:methylation"/>
    <property type="evidence" value="ECO:0007669"/>
    <property type="project" value="UniProtKB-KW"/>
</dbReference>
<evidence type="ECO:0000313" key="6">
    <source>
        <dbReference type="Proteomes" id="UP000750711"/>
    </source>
</evidence>
<evidence type="ECO:0000256" key="3">
    <source>
        <dbReference type="ARBA" id="ARBA00022691"/>
    </source>
</evidence>
<keyword evidence="6" id="KW-1185">Reference proteome</keyword>
<dbReference type="PROSITE" id="PS51683">
    <property type="entry name" value="SAM_OMT_II"/>
    <property type="match status" value="1"/>
</dbReference>